<organism evidence="1 2">
    <name type="scientific">Diphasiastrum complanatum</name>
    <name type="common">Issler's clubmoss</name>
    <name type="synonym">Lycopodium complanatum</name>
    <dbReference type="NCBI Taxonomy" id="34168"/>
    <lineage>
        <taxon>Eukaryota</taxon>
        <taxon>Viridiplantae</taxon>
        <taxon>Streptophyta</taxon>
        <taxon>Embryophyta</taxon>
        <taxon>Tracheophyta</taxon>
        <taxon>Lycopodiopsida</taxon>
        <taxon>Lycopodiales</taxon>
        <taxon>Lycopodiaceae</taxon>
        <taxon>Lycopodioideae</taxon>
        <taxon>Diphasiastrum</taxon>
    </lineage>
</organism>
<proteinExistence type="predicted"/>
<accession>A0ACC2DN24</accession>
<name>A0ACC2DN24_DIPCM</name>
<protein>
    <submittedName>
        <fullName evidence="1">Uncharacterized protein</fullName>
    </submittedName>
</protein>
<reference evidence="2" key="1">
    <citation type="journal article" date="2024" name="Proc. Natl. Acad. Sci. U.S.A.">
        <title>Extraordinary preservation of gene collinearity over three hundred million years revealed in homosporous lycophytes.</title>
        <authorList>
            <person name="Li C."/>
            <person name="Wickell D."/>
            <person name="Kuo L.Y."/>
            <person name="Chen X."/>
            <person name="Nie B."/>
            <person name="Liao X."/>
            <person name="Peng D."/>
            <person name="Ji J."/>
            <person name="Jenkins J."/>
            <person name="Williams M."/>
            <person name="Shu S."/>
            <person name="Plott C."/>
            <person name="Barry K."/>
            <person name="Rajasekar S."/>
            <person name="Grimwood J."/>
            <person name="Han X."/>
            <person name="Sun S."/>
            <person name="Hou Z."/>
            <person name="He W."/>
            <person name="Dai G."/>
            <person name="Sun C."/>
            <person name="Schmutz J."/>
            <person name="Leebens-Mack J.H."/>
            <person name="Li F.W."/>
            <person name="Wang L."/>
        </authorList>
    </citation>
    <scope>NUCLEOTIDE SEQUENCE [LARGE SCALE GENOMIC DNA]</scope>
    <source>
        <strain evidence="2">cv. PW_Plant_1</strain>
    </source>
</reference>
<evidence type="ECO:0000313" key="1">
    <source>
        <dbReference type="EMBL" id="KAJ7555517.1"/>
    </source>
</evidence>
<keyword evidence="2" id="KW-1185">Reference proteome</keyword>
<dbReference type="Proteomes" id="UP001162992">
    <property type="component" value="Chromosome 5"/>
</dbReference>
<evidence type="ECO:0000313" key="2">
    <source>
        <dbReference type="Proteomes" id="UP001162992"/>
    </source>
</evidence>
<comment type="caution">
    <text evidence="1">The sequence shown here is derived from an EMBL/GenBank/DDBJ whole genome shotgun (WGS) entry which is preliminary data.</text>
</comment>
<dbReference type="EMBL" id="CM055096">
    <property type="protein sequence ID" value="KAJ7555517.1"/>
    <property type="molecule type" value="Genomic_DNA"/>
</dbReference>
<gene>
    <name evidence="1" type="ORF">O6H91_05G042600</name>
</gene>
<sequence>MELFSNAIAHISAASASTCSLPCLLLHNQASAALPCLRIASSHATPCPLGSVHFSQLVRLPSLQTGAQGRHGCLAVSGEGNSGANEHYDPARMEPREVDLEDENLTKHDRIVRAAERRRRKQQNESNGKESLFIKAIEFEDVEAEDDGIENPPDDGEFSKDVPATLANKLRKAKASGTLEATGLSSSPKETDIPAKTLKPPNNVSALHKNGKDKKQAREDDDNEDELGEEETVKEAANGKVSGSVTRGDDATNEDADVDASFDVDFARLEKEVVQVEEPSFSITLSELLDEARVTPLSVEGDLDVLISGIQHDSRQVEAGDMFVCCTGFSTDGHQFAAEAAEKGAVVIVASKEVYIGENVKAVVLVEDTNSILSSLGGAFYGRPSQKLAVVGITGTNGKTTTSYLLKSMYDSMGIKTGLIGTIAYYVFGKQKLEAPHTTPDAVHLQKLMATMVHNGTEVCVMEVSSHALTLDRCKEVDFDVAVFTNLTRDHMDFHKTEEEYREAKGKLFAKMVDPQRHRKVVNIDDPNAGYFVSRGNPAVPVVTFGMRNPEADVYPLDVQLSLFETELLVRTPHGNIEISSGLLGRHNVYNILAAVAVGIAVEAPLEDIVRGVEEVDAVPGRVELIDEEQTFAVIVDYAHTPDALARLLDTVRECGARRIITVIGCGGDRDRGKRPMMAKIATEKSEVSIFTSDNPRTEDPMEILDDMLAGVGWSLEEYLSHGEKKHYPPLRNGHRIFVHDLRRIAVRAAVAMGEEGDAVVVAGKGHEKYQIVGTEKRYYDDREECREALMHVDSVHAAGIDTSEFPWRFPRYSLS</sequence>